<comment type="caution">
    <text evidence="4">The sequence shown here is derived from an EMBL/GenBank/DDBJ whole genome shotgun (WGS) entry which is preliminary data.</text>
</comment>
<proteinExistence type="predicted"/>
<evidence type="ECO:0000313" key="5">
    <source>
        <dbReference type="Proteomes" id="UP000778951"/>
    </source>
</evidence>
<organism evidence="4 5">
    <name type="scientific">Entomospira culicis</name>
    <dbReference type="NCBI Taxonomy" id="2719989"/>
    <lineage>
        <taxon>Bacteria</taxon>
        <taxon>Pseudomonadati</taxon>
        <taxon>Spirochaetota</taxon>
        <taxon>Spirochaetia</taxon>
        <taxon>Spirochaetales</taxon>
        <taxon>Spirochaetaceae</taxon>
        <taxon>Entomospira</taxon>
    </lineage>
</organism>
<keyword evidence="2" id="KW-0288">FMN</keyword>
<keyword evidence="5" id="KW-1185">Reference proteome</keyword>
<protein>
    <submittedName>
        <fullName evidence="4">Nitronate monooxygenase</fullName>
    </submittedName>
</protein>
<dbReference type="PANTHER" id="PTHR32332">
    <property type="entry name" value="2-NITROPROPANE DIOXYGENASE"/>
    <property type="match status" value="1"/>
</dbReference>
<dbReference type="InterPro" id="IPR013785">
    <property type="entry name" value="Aldolase_TIM"/>
</dbReference>
<evidence type="ECO:0000256" key="2">
    <source>
        <dbReference type="ARBA" id="ARBA00022643"/>
    </source>
</evidence>
<name>A0A968GH27_9SPIO</name>
<evidence type="ECO:0000313" key="4">
    <source>
        <dbReference type="EMBL" id="NIZ68912.1"/>
    </source>
</evidence>
<dbReference type="Proteomes" id="UP000778951">
    <property type="component" value="Unassembled WGS sequence"/>
</dbReference>
<keyword evidence="1" id="KW-0285">Flavoprotein</keyword>
<keyword evidence="4" id="KW-0503">Monooxygenase</keyword>
<dbReference type="GO" id="GO:0018580">
    <property type="term" value="F:nitronate monooxygenase activity"/>
    <property type="evidence" value="ECO:0007669"/>
    <property type="project" value="InterPro"/>
</dbReference>
<dbReference type="SUPFAM" id="SSF51412">
    <property type="entry name" value="Inosine monophosphate dehydrogenase (IMPDH)"/>
    <property type="match status" value="1"/>
</dbReference>
<dbReference type="Pfam" id="PF03060">
    <property type="entry name" value="NMO"/>
    <property type="match status" value="1"/>
</dbReference>
<dbReference type="PANTHER" id="PTHR32332:SF18">
    <property type="entry name" value="2-NITROPROPANE DIOXYGENASE"/>
    <property type="match status" value="1"/>
</dbReference>
<dbReference type="AlphaFoldDB" id="A0A968GH27"/>
<keyword evidence="3" id="KW-0560">Oxidoreductase</keyword>
<reference evidence="4" key="1">
    <citation type="submission" date="2020-03" db="EMBL/GenBank/DDBJ databases">
        <title>Spirochaetal bacteria isolated from arthropods constitute a novel genus Entomospira genus novum within the order Spirochaetales.</title>
        <authorList>
            <person name="Grana-Miraglia L."/>
            <person name="Sikutova S."/>
            <person name="Fingerle V."/>
            <person name="Sing A."/>
            <person name="Castillo-Ramirez S."/>
            <person name="Margos G."/>
            <person name="Rudolf I."/>
        </authorList>
    </citation>
    <scope>NUCLEOTIDE SEQUENCE</scope>
    <source>
        <strain evidence="4">BR149</strain>
    </source>
</reference>
<dbReference type="RefSeq" id="WP_167695024.1">
    <property type="nucleotide sequence ID" value="NZ_CP118181.1"/>
</dbReference>
<dbReference type="InterPro" id="IPR004136">
    <property type="entry name" value="NMO"/>
</dbReference>
<gene>
    <name evidence="4" type="ORF">HCT48_01580</name>
</gene>
<sequence>MFYKPLQIGDLHVPIPIIQGGMGVGVSLSGLASAVANAGGIGVISGAQIGFDQPDFAKNPLKVNLEALTRHIHIAKEKAKKGIIGVNLMVALHQYTEYVKTAVKSGADIIFSGAGLPMELPEFVKGSKTKIAPIVSSVRAAKLILNNWLRKFDYPADAVVVEGPMAGGHLGFAPTYFETKADFDLELVDIIAMVKEFGEKVGRKIPLIFGGGVFDQSDFKKYLTLGCDGIQMGTRFVATHECDAPMSFKHSYITAKESDITIIKSPVGMPGRAIVNPFMQKVLEDGRVPVKKCYKCLSKCNPRTIPYCITEALIHAAEGRMDEGLLFCGQNAHRIQKIVSVQELFDEMTQSA</sequence>
<evidence type="ECO:0000256" key="3">
    <source>
        <dbReference type="ARBA" id="ARBA00023002"/>
    </source>
</evidence>
<dbReference type="EMBL" id="JAATLM010000001">
    <property type="protein sequence ID" value="NIZ68912.1"/>
    <property type="molecule type" value="Genomic_DNA"/>
</dbReference>
<dbReference type="Gene3D" id="3.20.20.70">
    <property type="entry name" value="Aldolase class I"/>
    <property type="match status" value="1"/>
</dbReference>
<dbReference type="CDD" id="cd04730">
    <property type="entry name" value="NPD_like"/>
    <property type="match status" value="1"/>
</dbReference>
<accession>A0A968GH27</accession>
<evidence type="ECO:0000256" key="1">
    <source>
        <dbReference type="ARBA" id="ARBA00022630"/>
    </source>
</evidence>